<evidence type="ECO:0000313" key="4">
    <source>
        <dbReference type="Proteomes" id="UP000242188"/>
    </source>
</evidence>
<sequence length="460" mass="51617">MENRQCRFFAMVIVANIIVSLTTKADSTITGQNISVSNRASILADYFIQHEFESHYVYESALAARELIHHVSPGNTSATSELLDAMASYVLVSMPDFLRDPIVQDIAKVIVDEAEQAFQRSNLILNSSNPISEDEMQQILSQFDFVKALTRSITIAKPLIEQYRQEDDSSVYIILLNKAIEVTAYAISTPTFQTVMDIAIEELSQGFLKSGLPERIAKEGTEFLDDSNNTLSIVKTIIESSNTQRLISRSYKVSKPVLDNLYNGDTLFLYTLLTEATGDSTGNSQDPSFLYYFKMLESEFLKTNNKQNQSNGVPASIISEPLSFANVLGQMNLQSVIVSLLGSESAREMLPYNSSVEEDKISDVCYEDMIDFLDAAKDEKEWALQILDSYGKVNPGLLQGNLHFIGSMEQCSKSRSNIKPGEILGNIPRTHQRYPRTLGYRYCRADLLITKEMEEILLQE</sequence>
<protein>
    <recommendedName>
        <fullName evidence="2">Nose resistant-to-fluoxetine protein N-terminal domain-containing protein</fullName>
    </recommendedName>
</protein>
<dbReference type="AlphaFoldDB" id="A0A210Q1F4"/>
<evidence type="ECO:0000256" key="1">
    <source>
        <dbReference type="SAM" id="SignalP"/>
    </source>
</evidence>
<gene>
    <name evidence="3" type="ORF">KP79_PYT21457</name>
</gene>
<feature type="chain" id="PRO_5012125956" description="Nose resistant-to-fluoxetine protein N-terminal domain-containing protein" evidence="1">
    <location>
        <begin position="26"/>
        <end position="460"/>
    </location>
</feature>
<comment type="caution">
    <text evidence="3">The sequence shown here is derived from an EMBL/GenBank/DDBJ whole genome shotgun (WGS) entry which is preliminary data.</text>
</comment>
<proteinExistence type="predicted"/>
<keyword evidence="4" id="KW-1185">Reference proteome</keyword>
<feature type="domain" description="Nose resistant-to-fluoxetine protein N-terminal" evidence="2">
    <location>
        <begin position="365"/>
        <end position="421"/>
    </location>
</feature>
<evidence type="ECO:0000259" key="2">
    <source>
        <dbReference type="Pfam" id="PF20146"/>
    </source>
</evidence>
<reference evidence="3 4" key="1">
    <citation type="journal article" date="2017" name="Nat. Ecol. Evol.">
        <title>Scallop genome provides insights into evolution of bilaterian karyotype and development.</title>
        <authorList>
            <person name="Wang S."/>
            <person name="Zhang J."/>
            <person name="Jiao W."/>
            <person name="Li J."/>
            <person name="Xun X."/>
            <person name="Sun Y."/>
            <person name="Guo X."/>
            <person name="Huan P."/>
            <person name="Dong B."/>
            <person name="Zhang L."/>
            <person name="Hu X."/>
            <person name="Sun X."/>
            <person name="Wang J."/>
            <person name="Zhao C."/>
            <person name="Wang Y."/>
            <person name="Wang D."/>
            <person name="Huang X."/>
            <person name="Wang R."/>
            <person name="Lv J."/>
            <person name="Li Y."/>
            <person name="Zhang Z."/>
            <person name="Liu B."/>
            <person name="Lu W."/>
            <person name="Hui Y."/>
            <person name="Liang J."/>
            <person name="Zhou Z."/>
            <person name="Hou R."/>
            <person name="Li X."/>
            <person name="Liu Y."/>
            <person name="Li H."/>
            <person name="Ning X."/>
            <person name="Lin Y."/>
            <person name="Zhao L."/>
            <person name="Xing Q."/>
            <person name="Dou J."/>
            <person name="Li Y."/>
            <person name="Mao J."/>
            <person name="Guo H."/>
            <person name="Dou H."/>
            <person name="Li T."/>
            <person name="Mu C."/>
            <person name="Jiang W."/>
            <person name="Fu Q."/>
            <person name="Fu X."/>
            <person name="Miao Y."/>
            <person name="Liu J."/>
            <person name="Yu Q."/>
            <person name="Li R."/>
            <person name="Liao H."/>
            <person name="Li X."/>
            <person name="Kong Y."/>
            <person name="Jiang Z."/>
            <person name="Chourrout D."/>
            <person name="Li R."/>
            <person name="Bao Z."/>
        </authorList>
    </citation>
    <scope>NUCLEOTIDE SEQUENCE [LARGE SCALE GENOMIC DNA]</scope>
    <source>
        <strain evidence="3 4">PY_sf001</strain>
    </source>
</reference>
<dbReference type="EMBL" id="NEDP02005255">
    <property type="protein sequence ID" value="OWF42584.1"/>
    <property type="molecule type" value="Genomic_DNA"/>
</dbReference>
<dbReference type="Pfam" id="PF20146">
    <property type="entry name" value="NRF"/>
    <property type="match status" value="1"/>
</dbReference>
<dbReference type="OrthoDB" id="207378at2759"/>
<name>A0A210Q1F4_MIZYE</name>
<organism evidence="3 4">
    <name type="scientific">Mizuhopecten yessoensis</name>
    <name type="common">Japanese scallop</name>
    <name type="synonym">Patinopecten yessoensis</name>
    <dbReference type="NCBI Taxonomy" id="6573"/>
    <lineage>
        <taxon>Eukaryota</taxon>
        <taxon>Metazoa</taxon>
        <taxon>Spiralia</taxon>
        <taxon>Lophotrochozoa</taxon>
        <taxon>Mollusca</taxon>
        <taxon>Bivalvia</taxon>
        <taxon>Autobranchia</taxon>
        <taxon>Pteriomorphia</taxon>
        <taxon>Pectinida</taxon>
        <taxon>Pectinoidea</taxon>
        <taxon>Pectinidae</taxon>
        <taxon>Mizuhopecten</taxon>
    </lineage>
</organism>
<dbReference type="Proteomes" id="UP000242188">
    <property type="component" value="Unassembled WGS sequence"/>
</dbReference>
<dbReference type="InterPro" id="IPR006621">
    <property type="entry name" value="Nose-resist-to-fluoxetine_N"/>
</dbReference>
<keyword evidence="1" id="KW-0732">Signal</keyword>
<evidence type="ECO:0000313" key="3">
    <source>
        <dbReference type="EMBL" id="OWF42584.1"/>
    </source>
</evidence>
<feature type="signal peptide" evidence="1">
    <location>
        <begin position="1"/>
        <end position="25"/>
    </location>
</feature>
<accession>A0A210Q1F4</accession>